<comment type="caution">
    <text evidence="1">The sequence shown here is derived from an EMBL/GenBank/DDBJ whole genome shotgun (WGS) entry which is preliminary data.</text>
</comment>
<accession>A0ACD3SR53</accession>
<dbReference type="EMBL" id="AKCV02000015">
    <property type="protein sequence ID" value="TMS58563.1"/>
    <property type="molecule type" value="Genomic_DNA"/>
</dbReference>
<keyword evidence="2" id="KW-1185">Reference proteome</keyword>
<dbReference type="Proteomes" id="UP000004277">
    <property type="component" value="Unassembled WGS sequence"/>
</dbReference>
<protein>
    <submittedName>
        <fullName evidence="1">Histidine kinase</fullName>
    </submittedName>
</protein>
<keyword evidence="1" id="KW-0418">Kinase</keyword>
<proteinExistence type="predicted"/>
<evidence type="ECO:0000313" key="2">
    <source>
        <dbReference type="Proteomes" id="UP000004277"/>
    </source>
</evidence>
<gene>
    <name evidence="1" type="ORF">MW7_007515</name>
</gene>
<evidence type="ECO:0000313" key="1">
    <source>
        <dbReference type="EMBL" id="TMS58563.1"/>
    </source>
</evidence>
<reference evidence="1" key="1">
    <citation type="submission" date="2019-05" db="EMBL/GenBank/DDBJ databases">
        <title>Revised genome assembly of Burkholderiaceae (previously Ralstonia) sp. PBA.</title>
        <authorList>
            <person name="Gan H.M."/>
        </authorList>
    </citation>
    <scope>NUCLEOTIDE SEQUENCE</scope>
    <source>
        <strain evidence="1">PBA</strain>
    </source>
</reference>
<organism evidence="1 2">
    <name type="scientific">Imbroritus primus</name>
    <dbReference type="NCBI Taxonomy" id="3058603"/>
    <lineage>
        <taxon>Bacteria</taxon>
        <taxon>Pseudomonadati</taxon>
        <taxon>Pseudomonadota</taxon>
        <taxon>Betaproteobacteria</taxon>
        <taxon>Burkholderiales</taxon>
        <taxon>Burkholderiaceae</taxon>
        <taxon>Imbroritus</taxon>
    </lineage>
</organism>
<sequence>MAGIGFELRKMLQKDTLLGVMKAYTYAGIISAGPWVLSILGILMIGVLSLPFVIPTTLITQFQVSVTALIMGSLIITGPLQLVFTRFAADRIFERQEELILPNYHGASLIATAVSGLFALVVAGFFMAEQSLLYRLLMVAGFVVMSNVWIAIIFMSGMKQYLAVVWIFFGGYALTVLLALWLRRYGLEGLLFGFVVGQLVLLAATTTMIYRSYTSRVFISFEMFNRKSFYFSLMAVGLFYNLGVWIDKLMFWYNPATGQQVIGPLYASVIYDIPVFLAYLAVIPGMAVFLVRIETDFAEAYDGFFTAVREGNSLERIELLRNQMVSSVRTGLYEILKIQAIAALVLFAAGGALLRLLDISELYLPLLYVDVIGASLQVLLLGVLNIFFYLDQRRAVFGLSLAFVALNGFLTWATLQLGPAWYGYGFAVALLIVVMVAVYVLDRKLESLEYDTFMLQ</sequence>
<name>A0ACD3SR53_9BURK</name>
<keyword evidence="1" id="KW-0808">Transferase</keyword>